<reference evidence="3 4" key="1">
    <citation type="journal article" date="2014" name="Int. J. Syst. Evol. Microbiol.">
        <title>Complete genome sequence of Corynebacterium casei LMG S-19264T (=DSM 44701T), isolated from a smear-ripened cheese.</title>
        <authorList>
            <consortium name="US DOE Joint Genome Institute (JGI-PGF)"/>
            <person name="Walter F."/>
            <person name="Albersmeier A."/>
            <person name="Kalinowski J."/>
            <person name="Ruckert C."/>
        </authorList>
    </citation>
    <scope>NUCLEOTIDE SEQUENCE [LARGE SCALE GENOMIC DNA]</scope>
    <source>
        <strain evidence="3 4">CGMCC 1.15896</strain>
    </source>
</reference>
<feature type="transmembrane region" description="Helical" evidence="2">
    <location>
        <begin position="29"/>
        <end position="49"/>
    </location>
</feature>
<name>A0A916VWE0_9HYPH</name>
<evidence type="ECO:0000313" key="3">
    <source>
        <dbReference type="EMBL" id="GGA44799.1"/>
    </source>
</evidence>
<feature type="compositionally biased region" description="Low complexity" evidence="1">
    <location>
        <begin position="54"/>
        <end position="65"/>
    </location>
</feature>
<evidence type="ECO:0000256" key="1">
    <source>
        <dbReference type="SAM" id="MobiDB-lite"/>
    </source>
</evidence>
<sequence length="131" mass="13923">MTDNRPGDPEKPDLTKTEMRQANSRRMNLRVLIIGVVVVVIGFALAIWYNTTVTPETETTTPAGETLEDVAPGVPETDADIENGALPVPTDDAVVEGPAPEPVEEPAPAIEDADPAVDEPEAAPEEEPVTQ</sequence>
<keyword evidence="2" id="KW-0812">Transmembrane</keyword>
<dbReference type="EMBL" id="BMKB01000002">
    <property type="protein sequence ID" value="GGA44799.1"/>
    <property type="molecule type" value="Genomic_DNA"/>
</dbReference>
<evidence type="ECO:0000313" key="4">
    <source>
        <dbReference type="Proteomes" id="UP000596977"/>
    </source>
</evidence>
<proteinExistence type="predicted"/>
<feature type="compositionally biased region" description="Acidic residues" evidence="1">
    <location>
        <begin position="111"/>
        <end position="131"/>
    </location>
</feature>
<keyword evidence="2" id="KW-1133">Transmembrane helix</keyword>
<accession>A0A916VWE0</accession>
<dbReference type="RefSeq" id="WP_127072801.1">
    <property type="nucleotide sequence ID" value="NZ_BMKB01000002.1"/>
</dbReference>
<dbReference type="AlphaFoldDB" id="A0A916VWE0"/>
<organism evidence="3 4">
    <name type="scientific">Pelagibacterium lentulum</name>
    <dbReference type="NCBI Taxonomy" id="2029865"/>
    <lineage>
        <taxon>Bacteria</taxon>
        <taxon>Pseudomonadati</taxon>
        <taxon>Pseudomonadota</taxon>
        <taxon>Alphaproteobacteria</taxon>
        <taxon>Hyphomicrobiales</taxon>
        <taxon>Devosiaceae</taxon>
        <taxon>Pelagibacterium</taxon>
    </lineage>
</organism>
<gene>
    <name evidence="3" type="ORF">GCM10011499_13110</name>
</gene>
<comment type="caution">
    <text evidence="3">The sequence shown here is derived from an EMBL/GenBank/DDBJ whole genome shotgun (WGS) entry which is preliminary data.</text>
</comment>
<protein>
    <submittedName>
        <fullName evidence="3">Uncharacterized protein</fullName>
    </submittedName>
</protein>
<feature type="region of interest" description="Disordered" evidence="1">
    <location>
        <begin position="54"/>
        <end position="131"/>
    </location>
</feature>
<evidence type="ECO:0000256" key="2">
    <source>
        <dbReference type="SAM" id="Phobius"/>
    </source>
</evidence>
<keyword evidence="2" id="KW-0472">Membrane</keyword>
<keyword evidence="4" id="KW-1185">Reference proteome</keyword>
<dbReference type="Proteomes" id="UP000596977">
    <property type="component" value="Unassembled WGS sequence"/>
</dbReference>